<reference evidence="8" key="1">
    <citation type="journal article" date="2020" name="Stud. Mycol.">
        <title>101 Dothideomycetes genomes: a test case for predicting lifestyles and emergence of pathogens.</title>
        <authorList>
            <person name="Haridas S."/>
            <person name="Albert R."/>
            <person name="Binder M."/>
            <person name="Bloem J."/>
            <person name="Labutti K."/>
            <person name="Salamov A."/>
            <person name="Andreopoulos B."/>
            <person name="Baker S."/>
            <person name="Barry K."/>
            <person name="Bills G."/>
            <person name="Bluhm B."/>
            <person name="Cannon C."/>
            <person name="Castanera R."/>
            <person name="Culley D."/>
            <person name="Daum C."/>
            <person name="Ezra D."/>
            <person name="Gonzalez J."/>
            <person name="Henrissat B."/>
            <person name="Kuo A."/>
            <person name="Liang C."/>
            <person name="Lipzen A."/>
            <person name="Lutzoni F."/>
            <person name="Magnuson J."/>
            <person name="Mondo S."/>
            <person name="Nolan M."/>
            <person name="Ohm R."/>
            <person name="Pangilinan J."/>
            <person name="Park H.-J."/>
            <person name="Ramirez L."/>
            <person name="Alfaro M."/>
            <person name="Sun H."/>
            <person name="Tritt A."/>
            <person name="Yoshinaga Y."/>
            <person name="Zwiers L.-H."/>
            <person name="Turgeon B."/>
            <person name="Goodwin S."/>
            <person name="Spatafora J."/>
            <person name="Crous P."/>
            <person name="Grigoriev I."/>
        </authorList>
    </citation>
    <scope>NUCLEOTIDE SEQUENCE</scope>
    <source>
        <strain evidence="8">Tuck. ex Michener</strain>
    </source>
</reference>
<feature type="transmembrane region" description="Helical" evidence="6">
    <location>
        <begin position="149"/>
        <end position="167"/>
    </location>
</feature>
<dbReference type="EMBL" id="ML991883">
    <property type="protein sequence ID" value="KAF2228929.1"/>
    <property type="molecule type" value="Genomic_DNA"/>
</dbReference>
<comment type="subcellular location">
    <subcellularLocation>
        <location evidence="1">Membrane</location>
        <topology evidence="1">Multi-pass membrane protein</topology>
    </subcellularLocation>
</comment>
<dbReference type="AlphaFoldDB" id="A0A6A6GTH6"/>
<name>A0A6A6GTH6_VIRVR</name>
<dbReference type="PROSITE" id="PS00216">
    <property type="entry name" value="SUGAR_TRANSPORT_1"/>
    <property type="match status" value="1"/>
</dbReference>
<evidence type="ECO:0000259" key="7">
    <source>
        <dbReference type="PROSITE" id="PS50850"/>
    </source>
</evidence>
<dbReference type="InterPro" id="IPR005828">
    <property type="entry name" value="MFS_sugar_transport-like"/>
</dbReference>
<dbReference type="InterPro" id="IPR036259">
    <property type="entry name" value="MFS_trans_sf"/>
</dbReference>
<evidence type="ECO:0000256" key="2">
    <source>
        <dbReference type="ARBA" id="ARBA00022448"/>
    </source>
</evidence>
<dbReference type="PANTHER" id="PTHR23504:SF6">
    <property type="entry name" value="MULTIDRUG TRANSPORTER, PUTATIVE (AFU_ORTHOLOGUE AFUA_4G08740)-RELATED"/>
    <property type="match status" value="1"/>
</dbReference>
<keyword evidence="4 6" id="KW-1133">Transmembrane helix</keyword>
<protein>
    <recommendedName>
        <fullName evidence="7">Major facilitator superfamily (MFS) profile domain-containing protein</fullName>
    </recommendedName>
</protein>
<evidence type="ECO:0000256" key="5">
    <source>
        <dbReference type="ARBA" id="ARBA00023136"/>
    </source>
</evidence>
<evidence type="ECO:0000256" key="3">
    <source>
        <dbReference type="ARBA" id="ARBA00022692"/>
    </source>
</evidence>
<proteinExistence type="predicted"/>
<dbReference type="GO" id="GO:0016020">
    <property type="term" value="C:membrane"/>
    <property type="evidence" value="ECO:0007669"/>
    <property type="project" value="UniProtKB-SubCell"/>
</dbReference>
<dbReference type="Pfam" id="PF00083">
    <property type="entry name" value="Sugar_tr"/>
    <property type="match status" value="1"/>
</dbReference>
<evidence type="ECO:0000256" key="4">
    <source>
        <dbReference type="ARBA" id="ARBA00022989"/>
    </source>
</evidence>
<accession>A0A6A6GTH6</accession>
<feature type="transmembrane region" description="Helical" evidence="6">
    <location>
        <begin position="217"/>
        <end position="236"/>
    </location>
</feature>
<dbReference type="Gene3D" id="1.20.1720.10">
    <property type="entry name" value="Multidrug resistance protein D"/>
    <property type="match status" value="1"/>
</dbReference>
<dbReference type="SUPFAM" id="SSF103473">
    <property type="entry name" value="MFS general substrate transporter"/>
    <property type="match status" value="1"/>
</dbReference>
<feature type="transmembrane region" description="Helical" evidence="6">
    <location>
        <begin position="179"/>
        <end position="197"/>
    </location>
</feature>
<dbReference type="InterPro" id="IPR005829">
    <property type="entry name" value="Sugar_transporter_CS"/>
</dbReference>
<gene>
    <name evidence="8" type="ORF">EV356DRAFT_435905</name>
</gene>
<feature type="domain" description="Major facilitator superfamily (MFS) profile" evidence="7">
    <location>
        <begin position="1"/>
        <end position="244"/>
    </location>
</feature>
<feature type="transmembrane region" description="Helical" evidence="6">
    <location>
        <begin position="53"/>
        <end position="72"/>
    </location>
</feature>
<keyword evidence="9" id="KW-1185">Reference proteome</keyword>
<feature type="transmembrane region" description="Helical" evidence="6">
    <location>
        <begin position="119"/>
        <end position="137"/>
    </location>
</feature>
<evidence type="ECO:0000313" key="9">
    <source>
        <dbReference type="Proteomes" id="UP000800092"/>
    </source>
</evidence>
<evidence type="ECO:0000313" key="8">
    <source>
        <dbReference type="EMBL" id="KAF2228929.1"/>
    </source>
</evidence>
<evidence type="ECO:0000256" key="6">
    <source>
        <dbReference type="SAM" id="Phobius"/>
    </source>
</evidence>
<evidence type="ECO:0000256" key="1">
    <source>
        <dbReference type="ARBA" id="ARBA00004141"/>
    </source>
</evidence>
<dbReference type="InterPro" id="IPR020846">
    <property type="entry name" value="MFS_dom"/>
</dbReference>
<dbReference type="Proteomes" id="UP000800092">
    <property type="component" value="Unassembled WGS sequence"/>
</dbReference>
<organism evidence="8 9">
    <name type="scientific">Viridothelium virens</name>
    <name type="common">Speckled blister lichen</name>
    <name type="synonym">Trypethelium virens</name>
    <dbReference type="NCBI Taxonomy" id="1048519"/>
    <lineage>
        <taxon>Eukaryota</taxon>
        <taxon>Fungi</taxon>
        <taxon>Dikarya</taxon>
        <taxon>Ascomycota</taxon>
        <taxon>Pezizomycotina</taxon>
        <taxon>Dothideomycetes</taxon>
        <taxon>Dothideomycetes incertae sedis</taxon>
        <taxon>Trypetheliales</taxon>
        <taxon>Trypetheliaceae</taxon>
        <taxon>Viridothelium</taxon>
    </lineage>
</organism>
<dbReference type="OrthoDB" id="419616at2759"/>
<keyword evidence="2" id="KW-0813">Transport</keyword>
<sequence>MLGTHRRTRSLIPVKTMDQYEKKIELVEIEVEVEPEYQAQAPAVKDKDGQIRLAYLTIAAVALMTSSAEPQVQRLLSSGDACGSLTSSYLRSILESTFAFGGAFGLFAGILVDHVGRKPVVIAGLLSMVALSGLMAFAQTLAMCACMRFVLGALSSSTGIASLCMLGDLCRNSAERIRLIAPLPFLLAYGSIFNGFQETLVQILEGMGWTGELNASLTAQVVGGLFAFFVAMSSYAKMEETSPA</sequence>
<dbReference type="PROSITE" id="PS50850">
    <property type="entry name" value="MFS"/>
    <property type="match status" value="1"/>
</dbReference>
<keyword evidence="3 6" id="KW-0812">Transmembrane</keyword>
<dbReference type="PANTHER" id="PTHR23504">
    <property type="entry name" value="MAJOR FACILITATOR SUPERFAMILY DOMAIN-CONTAINING PROTEIN 10"/>
    <property type="match status" value="1"/>
</dbReference>
<feature type="transmembrane region" description="Helical" evidence="6">
    <location>
        <begin position="92"/>
        <end position="112"/>
    </location>
</feature>
<feature type="non-terminal residue" evidence="8">
    <location>
        <position position="244"/>
    </location>
</feature>
<dbReference type="GO" id="GO:0022857">
    <property type="term" value="F:transmembrane transporter activity"/>
    <property type="evidence" value="ECO:0007669"/>
    <property type="project" value="InterPro"/>
</dbReference>
<keyword evidence="5 6" id="KW-0472">Membrane</keyword>